<evidence type="ECO:0000259" key="13">
    <source>
        <dbReference type="Pfam" id="PF00535"/>
    </source>
</evidence>
<dbReference type="SUPFAM" id="SSF53448">
    <property type="entry name" value="Nucleotide-diphospho-sugar transferases"/>
    <property type="match status" value="1"/>
</dbReference>
<sequence length="252" mass="28652">MEVSPYLSVVIPAYNEAVRLRKTLPLVREFFQAQEFTWELVLVDDGSVDGTADILGEFFEPHEARAVSLPANRGKGYAVRTGVLESKGKLVLISDADLSTPLKEFATLQSCLEEGFDVAIGSRSLANSNIVVRQAWYREGMGRFFNFLVQTIALKGFIDTQCGFKCFEREKLLSVIQSMRIDGFSFDVELLYIAMKKGFSVKEVAVEWRHMEASRVRIWIDPARMILDLFKIRCNDLLGRYGSRQRRETSTL</sequence>
<evidence type="ECO:0000256" key="1">
    <source>
        <dbReference type="ARBA" id="ARBA00004389"/>
    </source>
</evidence>
<dbReference type="AlphaFoldDB" id="A0A7T0G3A6"/>
<name>A0A7T0G3A6_9BACT</name>
<evidence type="ECO:0000256" key="7">
    <source>
        <dbReference type="ARBA" id="ARBA00022692"/>
    </source>
</evidence>
<keyword evidence="8" id="KW-0256">Endoplasmic reticulum</keyword>
<dbReference type="CDD" id="cd04188">
    <property type="entry name" value="DPG_synthase"/>
    <property type="match status" value="1"/>
</dbReference>
<evidence type="ECO:0000256" key="5">
    <source>
        <dbReference type="ARBA" id="ARBA00022676"/>
    </source>
</evidence>
<evidence type="ECO:0000256" key="4">
    <source>
        <dbReference type="ARBA" id="ARBA00012583"/>
    </source>
</evidence>
<dbReference type="Pfam" id="PF00535">
    <property type="entry name" value="Glycos_transf_2"/>
    <property type="match status" value="1"/>
</dbReference>
<evidence type="ECO:0000256" key="6">
    <source>
        <dbReference type="ARBA" id="ARBA00022679"/>
    </source>
</evidence>
<comment type="similarity">
    <text evidence="3">Belongs to the glycosyltransferase 2 family.</text>
</comment>
<comment type="subcellular location">
    <subcellularLocation>
        <location evidence="1">Endoplasmic reticulum membrane</location>
        <topology evidence="1">Single-pass membrane protein</topology>
    </subcellularLocation>
</comment>
<comment type="catalytic activity">
    <reaction evidence="12">
        <text>a di-trans,poly-cis-dolichyl phosphate + UDP-alpha-D-glucose = a di-trans,poly-cis-dolichyl beta-D-glucosyl phosphate + UDP</text>
        <dbReference type="Rhea" id="RHEA:15401"/>
        <dbReference type="Rhea" id="RHEA-COMP:19498"/>
        <dbReference type="Rhea" id="RHEA-COMP:19502"/>
        <dbReference type="ChEBI" id="CHEBI:57525"/>
        <dbReference type="ChEBI" id="CHEBI:57683"/>
        <dbReference type="ChEBI" id="CHEBI:58223"/>
        <dbReference type="ChEBI" id="CHEBI:58885"/>
        <dbReference type="EC" id="2.4.1.117"/>
    </reaction>
    <physiologicalReaction direction="left-to-right" evidence="12">
        <dbReference type="Rhea" id="RHEA:15402"/>
    </physiologicalReaction>
</comment>
<dbReference type="Proteomes" id="UP000594464">
    <property type="component" value="Chromosome"/>
</dbReference>
<dbReference type="GO" id="GO:0006487">
    <property type="term" value="P:protein N-linked glycosylation"/>
    <property type="evidence" value="ECO:0007669"/>
    <property type="project" value="TreeGrafter"/>
</dbReference>
<dbReference type="Gene3D" id="3.90.550.10">
    <property type="entry name" value="Spore Coat Polysaccharide Biosynthesis Protein SpsA, Chain A"/>
    <property type="match status" value="1"/>
</dbReference>
<accession>A0A7T0G3A6</accession>
<dbReference type="PANTHER" id="PTHR10859">
    <property type="entry name" value="GLYCOSYL TRANSFERASE"/>
    <property type="match status" value="1"/>
</dbReference>
<evidence type="ECO:0000256" key="2">
    <source>
        <dbReference type="ARBA" id="ARBA00004922"/>
    </source>
</evidence>
<keyword evidence="7" id="KW-0812">Transmembrane</keyword>
<dbReference type="InterPro" id="IPR035518">
    <property type="entry name" value="DPG_synthase"/>
</dbReference>
<evidence type="ECO:0000256" key="12">
    <source>
        <dbReference type="ARBA" id="ARBA00045097"/>
    </source>
</evidence>
<evidence type="ECO:0000256" key="3">
    <source>
        <dbReference type="ARBA" id="ARBA00006739"/>
    </source>
</evidence>
<protein>
    <recommendedName>
        <fullName evidence="4">dolichyl-phosphate beta-glucosyltransferase</fullName>
        <ecNumber evidence="4">2.4.1.117</ecNumber>
    </recommendedName>
</protein>
<gene>
    <name evidence="14" type="ORF">G3M78_07230</name>
</gene>
<keyword evidence="10" id="KW-1133">Transmembrane helix</keyword>
<evidence type="ECO:0000256" key="8">
    <source>
        <dbReference type="ARBA" id="ARBA00022824"/>
    </source>
</evidence>
<keyword evidence="5" id="KW-0328">Glycosyltransferase</keyword>
<proteinExistence type="inferred from homology"/>
<keyword evidence="9" id="KW-0735">Signal-anchor</keyword>
<dbReference type="EMBL" id="CP048620">
    <property type="protein sequence ID" value="QPJ65190.1"/>
    <property type="molecule type" value="Genomic_DNA"/>
</dbReference>
<evidence type="ECO:0000313" key="14">
    <source>
        <dbReference type="EMBL" id="QPJ65190.1"/>
    </source>
</evidence>
<dbReference type="EC" id="2.4.1.117" evidence="4"/>
<comment type="pathway">
    <text evidence="2">Protein modification; protein glycosylation.</text>
</comment>
<evidence type="ECO:0000256" key="9">
    <source>
        <dbReference type="ARBA" id="ARBA00022968"/>
    </source>
</evidence>
<dbReference type="InterPro" id="IPR029044">
    <property type="entry name" value="Nucleotide-diphossugar_trans"/>
</dbReference>
<evidence type="ECO:0000313" key="15">
    <source>
        <dbReference type="Proteomes" id="UP000594464"/>
    </source>
</evidence>
<keyword evidence="11" id="KW-0472">Membrane</keyword>
<dbReference type="KEGG" id="nva:G3M78_07230"/>
<dbReference type="InterPro" id="IPR001173">
    <property type="entry name" value="Glyco_trans_2-like"/>
</dbReference>
<evidence type="ECO:0000256" key="10">
    <source>
        <dbReference type="ARBA" id="ARBA00022989"/>
    </source>
</evidence>
<evidence type="ECO:0000256" key="11">
    <source>
        <dbReference type="ARBA" id="ARBA00023136"/>
    </source>
</evidence>
<organism evidence="14 15">
    <name type="scientific">Candidatus Nitrohelix vancouverensis</name>
    <dbReference type="NCBI Taxonomy" id="2705534"/>
    <lineage>
        <taxon>Bacteria</taxon>
        <taxon>Pseudomonadati</taxon>
        <taxon>Nitrospinota/Tectimicrobiota group</taxon>
        <taxon>Nitrospinota</taxon>
        <taxon>Nitrospinia</taxon>
        <taxon>Nitrospinales</taxon>
        <taxon>Nitrospinaceae</taxon>
        <taxon>Candidatus Nitrohelix</taxon>
    </lineage>
</organism>
<reference evidence="15" key="1">
    <citation type="submission" date="2020-02" db="EMBL/GenBank/DDBJ databases">
        <title>Genomic and physiological characterization of two novel Nitrospinaceae genera.</title>
        <authorList>
            <person name="Mueller A.J."/>
            <person name="Jung M.-Y."/>
            <person name="Strachan C.R."/>
            <person name="Herbold C.W."/>
            <person name="Kirkegaard R.H."/>
            <person name="Daims H."/>
        </authorList>
    </citation>
    <scope>NUCLEOTIDE SEQUENCE [LARGE SCALE GENOMIC DNA]</scope>
</reference>
<dbReference type="GO" id="GO:0004581">
    <property type="term" value="F:dolichyl-phosphate beta-glucosyltransferase activity"/>
    <property type="evidence" value="ECO:0007669"/>
    <property type="project" value="UniProtKB-EC"/>
</dbReference>
<feature type="domain" description="Glycosyltransferase 2-like" evidence="13">
    <location>
        <begin position="8"/>
        <end position="164"/>
    </location>
</feature>
<dbReference type="PANTHER" id="PTHR10859:SF91">
    <property type="entry name" value="DOLICHYL-PHOSPHATE BETA-GLUCOSYLTRANSFERASE"/>
    <property type="match status" value="1"/>
</dbReference>
<keyword evidence="6 14" id="KW-0808">Transferase</keyword>